<accession>A0A3D8ZDK7</accession>
<reference evidence="3" key="2">
    <citation type="journal article" date="2018" name="Vet. Microbiol.">
        <title>Molecular epidemiology of methicillin-resistant staphylococci amongst veterinary personnel, personnel-owned pets, patients and the hospital environment of two companion animal veterinary hospitals.</title>
        <authorList>
            <person name="Worthing K.A."/>
            <person name="Brown J."/>
            <person name="Gerber L."/>
            <person name="Abraham S."/>
            <person name="Trott D."/>
            <person name="Norris J.M."/>
        </authorList>
    </citation>
    <scope>NUCLEOTIDE SEQUENCE [LARGE SCALE GENOMIC DNA]</scope>
    <source>
        <strain evidence="3">ST496-2</strain>
    </source>
</reference>
<evidence type="ECO:0000313" key="2">
    <source>
        <dbReference type="EMBL" id="REA83247.1"/>
    </source>
</evidence>
<evidence type="ECO:0000313" key="4">
    <source>
        <dbReference type="Proteomes" id="UP000600220"/>
    </source>
</evidence>
<gene>
    <name evidence="2" type="ORF">DV961_02855</name>
    <name evidence="1" type="ORF">EGV54_05695</name>
</gene>
<evidence type="ECO:0000313" key="3">
    <source>
        <dbReference type="Proteomes" id="UP000256409"/>
    </source>
</evidence>
<keyword evidence="4" id="KW-1185">Reference proteome</keyword>
<evidence type="ECO:0000313" key="1">
    <source>
        <dbReference type="EMBL" id="EGQ4384586.1"/>
    </source>
</evidence>
<reference evidence="1 4" key="3">
    <citation type="submission" date="2018-11" db="EMBL/GenBank/DDBJ databases">
        <authorList>
            <consortium name="Veterinary Laboratory Investigation and Response Network"/>
        </authorList>
    </citation>
    <scope>NUCLEOTIDE SEQUENCE [LARGE SCALE GENOMIC DNA]</scope>
    <source>
        <strain evidence="1 4">SPSE-18-VL-LA-PA-Ryan-0021</strain>
    </source>
</reference>
<dbReference type="Proteomes" id="UP000600220">
    <property type="component" value="Unassembled WGS sequence"/>
</dbReference>
<reference evidence="2" key="1">
    <citation type="journal article" date="2018" name="Vet. Microbiol.">
        <title>Methicillin-resistant staphylococci amongst veterinary personnel, personnel-owned pets, patients and the hospital environment of two small animal veterinary hospitals.</title>
        <authorList>
            <person name="Worthing K.A."/>
            <person name="Brown J."/>
            <person name="Gerber L."/>
            <person name="Abraham S."/>
            <person name="Trott D."/>
            <person name="Norris J.M."/>
        </authorList>
    </citation>
    <scope>NUCLEOTIDE SEQUENCE</scope>
    <source>
        <strain evidence="2">ST496-2</strain>
    </source>
</reference>
<protein>
    <submittedName>
        <fullName evidence="2">Uncharacterized protein</fullName>
    </submittedName>
</protein>
<dbReference type="AlphaFoldDB" id="A0A3D8ZDK7"/>
<dbReference type="InterPro" id="IPR029058">
    <property type="entry name" value="AB_hydrolase_fold"/>
</dbReference>
<comment type="caution">
    <text evidence="2">The sequence shown here is derived from an EMBL/GenBank/DDBJ whole genome shotgun (WGS) entry which is preliminary data.</text>
</comment>
<name>A0A3D8ZDK7_STAPS</name>
<proteinExistence type="predicted"/>
<dbReference type="EMBL" id="QQPC01000014">
    <property type="protein sequence ID" value="REA83247.1"/>
    <property type="molecule type" value="Genomic_DNA"/>
</dbReference>
<dbReference type="SUPFAM" id="SSF53474">
    <property type="entry name" value="alpha/beta-Hydrolases"/>
    <property type="match status" value="1"/>
</dbReference>
<dbReference type="Proteomes" id="UP000256409">
    <property type="component" value="Unassembled WGS sequence"/>
</dbReference>
<organism evidence="2 3">
    <name type="scientific">Staphylococcus pseudintermedius</name>
    <dbReference type="NCBI Taxonomy" id="283734"/>
    <lineage>
        <taxon>Bacteria</taxon>
        <taxon>Bacillati</taxon>
        <taxon>Bacillota</taxon>
        <taxon>Bacilli</taxon>
        <taxon>Bacillales</taxon>
        <taxon>Staphylococcaceae</taxon>
        <taxon>Staphylococcus</taxon>
        <taxon>Staphylococcus intermedius group</taxon>
    </lineage>
</organism>
<dbReference type="EMBL" id="AAXKXX010000006">
    <property type="protein sequence ID" value="EGQ4384586.1"/>
    <property type="molecule type" value="Genomic_DNA"/>
</dbReference>
<sequence length="99" mass="11880">MLNNKTILSKRYNQTIINAYLLESEWFNEKFSVEDIQTVFNWKNFIKDIKTEVYVIQDDNDSILDYRDTLEAVKYAKENHLPWKFFTEVNGDHVPLSNE</sequence>
<dbReference type="RefSeq" id="WP_037543827.1">
    <property type="nucleotide sequence ID" value="NZ_BAAFHR010000004.1"/>
</dbReference>